<dbReference type="SUPFAM" id="SSF48452">
    <property type="entry name" value="TPR-like"/>
    <property type="match status" value="1"/>
</dbReference>
<name>A0AAU9IWY2_9CILI</name>
<comment type="caution">
    <text evidence="2">The sequence shown here is derived from an EMBL/GenBank/DDBJ whole genome shotgun (WGS) entry which is preliminary data.</text>
</comment>
<gene>
    <name evidence="2" type="ORF">BSTOLATCC_MIC20663</name>
</gene>
<organism evidence="2 3">
    <name type="scientific">Blepharisma stoltei</name>
    <dbReference type="NCBI Taxonomy" id="1481888"/>
    <lineage>
        <taxon>Eukaryota</taxon>
        <taxon>Sar</taxon>
        <taxon>Alveolata</taxon>
        <taxon>Ciliophora</taxon>
        <taxon>Postciliodesmatophora</taxon>
        <taxon>Heterotrichea</taxon>
        <taxon>Heterotrichida</taxon>
        <taxon>Blepharismidae</taxon>
        <taxon>Blepharisma</taxon>
    </lineage>
</organism>
<reference evidence="2" key="1">
    <citation type="submission" date="2021-09" db="EMBL/GenBank/DDBJ databases">
        <authorList>
            <consortium name="AG Swart"/>
            <person name="Singh M."/>
            <person name="Singh A."/>
            <person name="Seah K."/>
            <person name="Emmerich C."/>
        </authorList>
    </citation>
    <scope>NUCLEOTIDE SEQUENCE</scope>
    <source>
        <strain evidence="2">ATCC30299</strain>
    </source>
</reference>
<dbReference type="EMBL" id="CAJZBQ010000020">
    <property type="protein sequence ID" value="CAG9318183.1"/>
    <property type="molecule type" value="Genomic_DNA"/>
</dbReference>
<dbReference type="SUPFAM" id="SSF57850">
    <property type="entry name" value="RING/U-box"/>
    <property type="match status" value="1"/>
</dbReference>
<protein>
    <submittedName>
        <fullName evidence="2">Uncharacterized protein</fullName>
    </submittedName>
</protein>
<dbReference type="InterPro" id="IPR011990">
    <property type="entry name" value="TPR-like_helical_dom_sf"/>
</dbReference>
<feature type="compositionally biased region" description="Polar residues" evidence="1">
    <location>
        <begin position="1"/>
        <end position="27"/>
    </location>
</feature>
<feature type="region of interest" description="Disordered" evidence="1">
    <location>
        <begin position="125"/>
        <end position="144"/>
    </location>
</feature>
<accession>A0AAU9IWY2</accession>
<feature type="region of interest" description="Disordered" evidence="1">
    <location>
        <begin position="49"/>
        <end position="108"/>
    </location>
</feature>
<keyword evidence="3" id="KW-1185">Reference proteome</keyword>
<proteinExistence type="predicted"/>
<feature type="compositionally biased region" description="Polar residues" evidence="1">
    <location>
        <begin position="49"/>
        <end position="71"/>
    </location>
</feature>
<feature type="compositionally biased region" description="Polar residues" evidence="1">
    <location>
        <begin position="92"/>
        <end position="102"/>
    </location>
</feature>
<feature type="compositionally biased region" description="Basic and acidic residues" evidence="1">
    <location>
        <begin position="72"/>
        <end position="91"/>
    </location>
</feature>
<dbReference type="AlphaFoldDB" id="A0AAU9IWY2"/>
<evidence type="ECO:0000313" key="2">
    <source>
        <dbReference type="EMBL" id="CAG9318183.1"/>
    </source>
</evidence>
<dbReference type="Proteomes" id="UP001162131">
    <property type="component" value="Unassembled WGS sequence"/>
</dbReference>
<evidence type="ECO:0000256" key="1">
    <source>
        <dbReference type="SAM" id="MobiDB-lite"/>
    </source>
</evidence>
<feature type="region of interest" description="Disordered" evidence="1">
    <location>
        <begin position="1"/>
        <end position="35"/>
    </location>
</feature>
<evidence type="ECO:0000313" key="3">
    <source>
        <dbReference type="Proteomes" id="UP001162131"/>
    </source>
</evidence>
<sequence>MESISSSSKTRAMLNSQTQAGFEQNTIRIGPPGSLREAYNYSFEMNAVTSENESGSSKKISHHLSSYYASDQSKHDSSDTKLKAEESKSIENLESNNPISTDTKQDMRRQEDIAQIKIKGVNKLETSHDIDGEESSRDEKKENAKEISEESKNVLFKVNPCDIRALFTFTKKKKKEKNNCLIYYDILINKYPNFGSLYVIMARAFYLFKLNDEAYNSCNKIIEKEAFFQMLYQLAYFNPPSNVKLSFGWRNYSISKWRFCNGCEYQFNYHRDTQYLCMYCCGWFCKDCHKKEAPDQDICHHHFTYIIKLSHNDLLLDNLRIGIWRDFDKQIICASQRLTYNLPFEPENACVACQGKKSPVWYQCSYCPKVSFCIRCQQNYDSFDNSTHLAALKHKHEDSHVMIKIVIPSSSINQL</sequence>